<evidence type="ECO:0000256" key="1">
    <source>
        <dbReference type="ARBA" id="ARBA00022448"/>
    </source>
</evidence>
<reference evidence="9" key="1">
    <citation type="submission" date="2020-10" db="EMBL/GenBank/DDBJ databases">
        <title>Connecting structure to function with the recovery of over 1000 high-quality activated sludge metagenome-assembled genomes encoding full-length rRNA genes using long-read sequencing.</title>
        <authorList>
            <person name="Singleton C.M."/>
            <person name="Petriglieri F."/>
            <person name="Kristensen J.M."/>
            <person name="Kirkegaard R.H."/>
            <person name="Michaelsen T.Y."/>
            <person name="Andersen M.H."/>
            <person name="Karst S.M."/>
            <person name="Dueholm M.S."/>
            <person name="Nielsen P.H."/>
            <person name="Albertsen M."/>
        </authorList>
    </citation>
    <scope>NUCLEOTIDE SEQUENCE</scope>
    <source>
        <strain evidence="9">OdNE_18-Q3-R46-58_BAT3C.305</strain>
    </source>
</reference>
<dbReference type="PROSITE" id="PS00211">
    <property type="entry name" value="ABC_TRANSPORTER_1"/>
    <property type="match status" value="1"/>
</dbReference>
<accession>A0A9D7LPB9</accession>
<dbReference type="AlphaFoldDB" id="A0A9D7LPB9"/>
<dbReference type="Proteomes" id="UP000808146">
    <property type="component" value="Unassembled WGS sequence"/>
</dbReference>
<keyword evidence="1 7" id="KW-0813">Transport</keyword>
<dbReference type="InterPro" id="IPR013611">
    <property type="entry name" value="Transp-assoc_OB_typ2"/>
</dbReference>
<dbReference type="Pfam" id="PF08402">
    <property type="entry name" value="TOBE_2"/>
    <property type="match status" value="1"/>
</dbReference>
<dbReference type="EC" id="7.6.2.11" evidence="7"/>
<comment type="similarity">
    <text evidence="7">Belongs to the ABC transporter superfamily. Spermidine/putrescine importer (TC 3.A.1.11.1) family.</text>
</comment>
<dbReference type="SUPFAM" id="SSF52540">
    <property type="entry name" value="P-loop containing nucleoside triphosphate hydrolases"/>
    <property type="match status" value="1"/>
</dbReference>
<dbReference type="SMART" id="SM00382">
    <property type="entry name" value="AAA"/>
    <property type="match status" value="1"/>
</dbReference>
<comment type="subunit">
    <text evidence="7">The complex is composed of two ATP-binding proteins (PotA), two transmembrane proteins (PotB and PotC) and a solute-binding protein (PotD).</text>
</comment>
<gene>
    <name evidence="7" type="primary">potA</name>
    <name evidence="9" type="ORF">IPN75_15965</name>
</gene>
<dbReference type="InterPro" id="IPR017871">
    <property type="entry name" value="ABC_transporter-like_CS"/>
</dbReference>
<dbReference type="PROSITE" id="PS50893">
    <property type="entry name" value="ABC_TRANSPORTER_2"/>
    <property type="match status" value="1"/>
</dbReference>
<comment type="function">
    <text evidence="7">Part of the ABC transporter complex PotABCD involved in spermidine/putrescine import. Responsible for energy coupling to the transport system.</text>
</comment>
<dbReference type="InterPro" id="IPR005893">
    <property type="entry name" value="PotA-like"/>
</dbReference>
<keyword evidence="2 7" id="KW-1003">Cell membrane</keyword>
<evidence type="ECO:0000256" key="4">
    <source>
        <dbReference type="ARBA" id="ARBA00022840"/>
    </source>
</evidence>
<keyword evidence="3 7" id="KW-0547">Nucleotide-binding</keyword>
<evidence type="ECO:0000256" key="3">
    <source>
        <dbReference type="ARBA" id="ARBA00022741"/>
    </source>
</evidence>
<evidence type="ECO:0000313" key="10">
    <source>
        <dbReference type="Proteomes" id="UP000808146"/>
    </source>
</evidence>
<dbReference type="GO" id="GO:0016887">
    <property type="term" value="F:ATP hydrolysis activity"/>
    <property type="evidence" value="ECO:0007669"/>
    <property type="project" value="InterPro"/>
</dbReference>
<dbReference type="InterPro" id="IPR003439">
    <property type="entry name" value="ABC_transporter-like_ATP-bd"/>
</dbReference>
<evidence type="ECO:0000313" key="9">
    <source>
        <dbReference type="EMBL" id="MBK8891761.1"/>
    </source>
</evidence>
<dbReference type="InterPro" id="IPR008995">
    <property type="entry name" value="Mo/tungstate-bd_C_term_dom"/>
</dbReference>
<dbReference type="Pfam" id="PF00005">
    <property type="entry name" value="ABC_tran"/>
    <property type="match status" value="1"/>
</dbReference>
<dbReference type="GO" id="GO:0015847">
    <property type="term" value="P:putrescine transport"/>
    <property type="evidence" value="ECO:0007669"/>
    <property type="project" value="UniProtKB-ARBA"/>
</dbReference>
<feature type="domain" description="ABC transporter" evidence="8">
    <location>
        <begin position="4"/>
        <end position="234"/>
    </location>
</feature>
<keyword evidence="6 7" id="KW-0472">Membrane</keyword>
<dbReference type="GO" id="GO:0043190">
    <property type="term" value="C:ATP-binding cassette (ABC) transporter complex"/>
    <property type="evidence" value="ECO:0007669"/>
    <property type="project" value="InterPro"/>
</dbReference>
<dbReference type="Gene3D" id="2.40.50.100">
    <property type="match status" value="1"/>
</dbReference>
<evidence type="ECO:0000259" key="8">
    <source>
        <dbReference type="PROSITE" id="PS50893"/>
    </source>
</evidence>
<dbReference type="NCBIfam" id="TIGR01187">
    <property type="entry name" value="potA"/>
    <property type="match status" value="1"/>
</dbReference>
<dbReference type="GO" id="GO:0015417">
    <property type="term" value="F:ABC-type polyamine transporter activity"/>
    <property type="evidence" value="ECO:0007669"/>
    <property type="project" value="UniProtKB-EC"/>
</dbReference>
<evidence type="ECO:0000256" key="7">
    <source>
        <dbReference type="RuleBase" id="RU364083"/>
    </source>
</evidence>
<dbReference type="InterPro" id="IPR050093">
    <property type="entry name" value="ABC_SmlMolc_Importer"/>
</dbReference>
<evidence type="ECO:0000256" key="5">
    <source>
        <dbReference type="ARBA" id="ARBA00022967"/>
    </source>
</evidence>
<dbReference type="InterPro" id="IPR003593">
    <property type="entry name" value="AAA+_ATPase"/>
</dbReference>
<dbReference type="InterPro" id="IPR027417">
    <property type="entry name" value="P-loop_NTPase"/>
</dbReference>
<keyword evidence="4 7" id="KW-0067">ATP-binding</keyword>
<dbReference type="GO" id="GO:0005524">
    <property type="term" value="F:ATP binding"/>
    <property type="evidence" value="ECO:0007669"/>
    <property type="project" value="UniProtKB-KW"/>
</dbReference>
<dbReference type="PANTHER" id="PTHR42781:SF4">
    <property type="entry name" value="SPERMIDINE_PUTRESCINE IMPORT ATP-BINDING PROTEIN POTA"/>
    <property type="match status" value="1"/>
</dbReference>
<dbReference type="SUPFAM" id="SSF50331">
    <property type="entry name" value="MOP-like"/>
    <property type="match status" value="1"/>
</dbReference>
<dbReference type="EMBL" id="JADKBR010000019">
    <property type="protein sequence ID" value="MBK8891761.1"/>
    <property type="molecule type" value="Genomic_DNA"/>
</dbReference>
<keyword evidence="5 7" id="KW-1278">Translocase</keyword>
<organism evidence="9 10">
    <name type="scientific">Candidatus Dechloromonas phosphorivorans</name>
    <dbReference type="NCBI Taxonomy" id="2899244"/>
    <lineage>
        <taxon>Bacteria</taxon>
        <taxon>Pseudomonadati</taxon>
        <taxon>Pseudomonadota</taxon>
        <taxon>Betaproteobacteria</taxon>
        <taxon>Rhodocyclales</taxon>
        <taxon>Azonexaceae</taxon>
        <taxon>Dechloromonas</taxon>
    </lineage>
</organism>
<evidence type="ECO:0000256" key="2">
    <source>
        <dbReference type="ARBA" id="ARBA00022475"/>
    </source>
</evidence>
<sequence length="361" mass="39510">MALLEIRSITRRFGKLEAVKNVSLDIESGQFFTLLGPSGCGKTTILRMIAGFDQPDEGELYLDGQPLADIPPERRPVHTVFQSYALFPHLTVSGNIAFPLEMAGRSRDEIRRRTGEALALVHLEDKGDAFPHELSGGQKQRVALARGLVNKPRLLLLDEPLGALDAKLRERMQGELIALQREVGVTFVFVTHAQQEALALSHRIAVMNEGRIEQLDVPEALYCTPKSRFVADFIGTINLISAEVLEADRHGLRLDAAGLGEIAAPPLASAVAGMRGALAVRPEHLRIAGHAERIGLKNHFSGTVGESLYRGDVTVYKVRLDNGLLLEALATNAGPGRARFHEIGDRVSIEWRHDAGVFLDH</sequence>
<dbReference type="Gene3D" id="3.40.50.300">
    <property type="entry name" value="P-loop containing nucleotide triphosphate hydrolases"/>
    <property type="match status" value="1"/>
</dbReference>
<evidence type="ECO:0000256" key="6">
    <source>
        <dbReference type="ARBA" id="ARBA00023136"/>
    </source>
</evidence>
<name>A0A9D7LPB9_9RHOO</name>
<comment type="caution">
    <text evidence="9">The sequence shown here is derived from an EMBL/GenBank/DDBJ whole genome shotgun (WGS) entry which is preliminary data.</text>
</comment>
<proteinExistence type="inferred from homology"/>
<dbReference type="FunFam" id="3.40.50.300:FF:000133">
    <property type="entry name" value="Spermidine/putrescine import ATP-binding protein PotA"/>
    <property type="match status" value="1"/>
</dbReference>
<comment type="catalytic activity">
    <reaction evidence="7">
        <text>ATP + H2O + polyamine-[polyamine-binding protein]Side 1 = ADP + phosphate + polyamineSide 2 + [polyamine-binding protein]Side 1.</text>
        <dbReference type="EC" id="7.6.2.11"/>
    </reaction>
</comment>
<dbReference type="PANTHER" id="PTHR42781">
    <property type="entry name" value="SPERMIDINE/PUTRESCINE IMPORT ATP-BINDING PROTEIN POTA"/>
    <property type="match status" value="1"/>
</dbReference>
<protein>
    <recommendedName>
        <fullName evidence="7">Spermidine/putrescine import ATP-binding protein PotA</fullName>
        <ecNumber evidence="7">7.6.2.11</ecNumber>
    </recommendedName>
</protein>